<comment type="caution">
    <text evidence="3">The sequence shown here is derived from an EMBL/GenBank/DDBJ whole genome shotgun (WGS) entry which is preliminary data.</text>
</comment>
<dbReference type="SUPFAM" id="SSF54236">
    <property type="entry name" value="Ubiquitin-like"/>
    <property type="match status" value="1"/>
</dbReference>
<dbReference type="Gene3D" id="3.10.20.90">
    <property type="entry name" value="Phosphatidylinositol 3-kinase Catalytic Subunit, Chain A, domain 1"/>
    <property type="match status" value="1"/>
</dbReference>
<feature type="compositionally biased region" description="Acidic residues" evidence="1">
    <location>
        <begin position="331"/>
        <end position="340"/>
    </location>
</feature>
<feature type="compositionally biased region" description="Acidic residues" evidence="1">
    <location>
        <begin position="453"/>
        <end position="463"/>
    </location>
</feature>
<organism evidence="3 4">
    <name type="scientific">Rhodotorula diobovata</name>
    <dbReference type="NCBI Taxonomy" id="5288"/>
    <lineage>
        <taxon>Eukaryota</taxon>
        <taxon>Fungi</taxon>
        <taxon>Dikarya</taxon>
        <taxon>Basidiomycota</taxon>
        <taxon>Pucciniomycotina</taxon>
        <taxon>Microbotryomycetes</taxon>
        <taxon>Sporidiobolales</taxon>
        <taxon>Sporidiobolaceae</taxon>
        <taxon>Rhodotorula</taxon>
    </lineage>
</organism>
<dbReference type="InterPro" id="IPR029071">
    <property type="entry name" value="Ubiquitin-like_domsf"/>
</dbReference>
<reference evidence="3 4" key="1">
    <citation type="submission" date="2019-03" db="EMBL/GenBank/DDBJ databases">
        <title>Rhodosporidium diobovatum UCD-FST 08-225 genome sequencing, assembly, and annotation.</title>
        <authorList>
            <person name="Fakankun I.U."/>
            <person name="Fristensky B."/>
            <person name="Levin D.B."/>
        </authorList>
    </citation>
    <scope>NUCLEOTIDE SEQUENCE [LARGE SCALE GENOMIC DNA]</scope>
    <source>
        <strain evidence="3 4">UCD-FST 08-225</strain>
    </source>
</reference>
<feature type="compositionally biased region" description="Basic and acidic residues" evidence="1">
    <location>
        <begin position="309"/>
        <end position="325"/>
    </location>
</feature>
<feature type="region of interest" description="Disordered" evidence="1">
    <location>
        <begin position="68"/>
        <end position="463"/>
    </location>
</feature>
<dbReference type="EMBL" id="SOZI01000166">
    <property type="protein sequence ID" value="TNY17940.1"/>
    <property type="molecule type" value="Genomic_DNA"/>
</dbReference>
<keyword evidence="4" id="KW-1185">Reference proteome</keyword>
<feature type="region of interest" description="Disordered" evidence="1">
    <location>
        <begin position="478"/>
        <end position="520"/>
    </location>
</feature>
<feature type="compositionally biased region" description="Low complexity" evidence="1">
    <location>
        <begin position="484"/>
        <end position="503"/>
    </location>
</feature>
<dbReference type="Pfam" id="PF11976">
    <property type="entry name" value="Rad60-SLD"/>
    <property type="match status" value="1"/>
</dbReference>
<feature type="region of interest" description="Disordered" evidence="1">
    <location>
        <begin position="1"/>
        <end position="36"/>
    </location>
</feature>
<feature type="compositionally biased region" description="Low complexity" evidence="1">
    <location>
        <begin position="223"/>
        <end position="232"/>
    </location>
</feature>
<dbReference type="CDD" id="cd17080">
    <property type="entry name" value="Ubl_SLD2_Esc2_like"/>
    <property type="match status" value="1"/>
</dbReference>
<name>A0A5C5FMC0_9BASI</name>
<feature type="compositionally biased region" description="Low complexity" evidence="1">
    <location>
        <begin position="103"/>
        <end position="141"/>
    </location>
</feature>
<dbReference type="AlphaFoldDB" id="A0A5C5FMC0"/>
<evidence type="ECO:0000313" key="3">
    <source>
        <dbReference type="EMBL" id="TNY17940.1"/>
    </source>
</evidence>
<feature type="compositionally biased region" description="Polar residues" evidence="1">
    <location>
        <begin position="203"/>
        <end position="212"/>
    </location>
</feature>
<accession>A0A5C5FMC0</accession>
<evidence type="ECO:0000259" key="2">
    <source>
        <dbReference type="Pfam" id="PF11976"/>
    </source>
</evidence>
<feature type="compositionally biased region" description="Low complexity" evidence="1">
    <location>
        <begin position="421"/>
        <end position="430"/>
    </location>
</feature>
<dbReference type="Proteomes" id="UP000311382">
    <property type="component" value="Unassembled WGS sequence"/>
</dbReference>
<feature type="compositionally biased region" description="Low complexity" evidence="1">
    <location>
        <begin position="356"/>
        <end position="374"/>
    </location>
</feature>
<dbReference type="OrthoDB" id="2529838at2759"/>
<feature type="compositionally biased region" description="Low complexity" evidence="1">
    <location>
        <begin position="1"/>
        <end position="16"/>
    </location>
</feature>
<feature type="region of interest" description="Disordered" evidence="1">
    <location>
        <begin position="639"/>
        <end position="661"/>
    </location>
</feature>
<dbReference type="STRING" id="5288.A0A5C5FMC0"/>
<feature type="compositionally biased region" description="Low complexity" evidence="1">
    <location>
        <begin position="394"/>
        <end position="410"/>
    </location>
</feature>
<proteinExistence type="predicted"/>
<feature type="compositionally biased region" description="Low complexity" evidence="1">
    <location>
        <begin position="240"/>
        <end position="259"/>
    </location>
</feature>
<evidence type="ECO:0000256" key="1">
    <source>
        <dbReference type="SAM" id="MobiDB-lite"/>
    </source>
</evidence>
<evidence type="ECO:0000313" key="4">
    <source>
        <dbReference type="Proteomes" id="UP000311382"/>
    </source>
</evidence>
<gene>
    <name evidence="3" type="ORF">DMC30DRAFT_419319</name>
</gene>
<sequence length="748" mass="77705">MSSSSELEVLPVSRKPASPPKPRRSGRERRAPRSVDEVALAAAPVARAASGNKSRVLIEPFDTMDAELGPAARELDEVMSHKGLPPMKPSKVVQPIEQAPAASSSRVQLSSSPLAASAPAKLPPSTTSTSTLAASPAPKPASLRRSRTPGDRASTAPRAAPPPHKVSYSSDEADDFFGARKPQPQVKPHVPAAAAGRARLPSRASSGSATPRPTSPVKRALELSSSSSSDSDSSARRDAAALSDSDDGTTTKLTKSLKLPAWALRGSAVSGADRNRLAKGVGRNRKRKKLGESGSEAEGDAGGMAGASEADRGNGKGKGKEKEGRGLLSLSDEDDTDDSLELALVSGAKPSPARQRPAANRLARASSSSSSEQEPAPPRVRSPRKASQQDGLGASLSAAPAASLSTSPYRSPRRPQPSPAAAPVLPSSSPQRGSHLSLSSTSDQGQRGVITLDDYDLDEEDDEPLDATLAAIRSSYAAVRRGDASSTSASASASRGAANLSLSPSKKKHESGELRPGLGAGDKVTVRLRMVFDPTRPAPEVAKRAYEREEVIEMGLHEPFASLFYEVSQRRSLARAELVITHVRDPSVGSASGPAGGTKQTQLYEFGTPASLGLGAGEDAHMRGYVAAVWDKGADVEVASRGGSKAGPAHGDDDDDDPSAAGGLFRLTLRGSRTQSLSLAVKPSTTMSQLARAFCRHFSVPPAAAARLVVEFDGERLEGAMTLGAARDEFDLEGEETFELREVGGGGA</sequence>
<protein>
    <recommendedName>
        <fullName evidence="2">Rad60/SUMO-like domain-containing protein</fullName>
    </recommendedName>
</protein>
<feature type="compositionally biased region" description="Polar residues" evidence="1">
    <location>
        <begin position="431"/>
        <end position="445"/>
    </location>
</feature>
<feature type="domain" description="Rad60/SUMO-like" evidence="2">
    <location>
        <begin position="666"/>
        <end position="725"/>
    </location>
</feature>
<dbReference type="InterPro" id="IPR022617">
    <property type="entry name" value="Rad60/SUMO-like_dom"/>
</dbReference>